<dbReference type="PROSITE" id="PS00978">
    <property type="entry name" value="FAD_G3PDH_2"/>
    <property type="match status" value="1"/>
</dbReference>
<comment type="similarity">
    <text evidence="3 11">Belongs to the FAD-dependent glycerol-3-phosphate dehydrogenase family.</text>
</comment>
<dbReference type="SUPFAM" id="SSF51905">
    <property type="entry name" value="FAD/NAD(P)-binding domain"/>
    <property type="match status" value="1"/>
</dbReference>
<evidence type="ECO:0000313" key="16">
    <source>
        <dbReference type="EMBL" id="RKN20428.1"/>
    </source>
</evidence>
<evidence type="ECO:0000259" key="14">
    <source>
        <dbReference type="Pfam" id="PF16901"/>
    </source>
</evidence>
<keyword evidence="9 11" id="KW-0560">Oxidoreductase</keyword>
<proteinExistence type="inferred from homology"/>
<dbReference type="Proteomes" id="UP000268652">
    <property type="component" value="Unassembled WGS sequence"/>
</dbReference>
<evidence type="ECO:0000256" key="5">
    <source>
        <dbReference type="ARBA" id="ARBA00022490"/>
    </source>
</evidence>
<evidence type="ECO:0000313" key="15">
    <source>
        <dbReference type="EMBL" id="RKN08073.1"/>
    </source>
</evidence>
<dbReference type="Gene3D" id="1.10.8.870">
    <property type="entry name" value="Alpha-glycerophosphate oxidase, cap domain"/>
    <property type="match status" value="1"/>
</dbReference>
<keyword evidence="5" id="KW-0963">Cytoplasm</keyword>
<dbReference type="Gene3D" id="3.30.9.10">
    <property type="entry name" value="D-Amino Acid Oxidase, subunit A, domain 2"/>
    <property type="match status" value="1"/>
</dbReference>
<dbReference type="PRINTS" id="PR01001">
    <property type="entry name" value="FADG3PDH"/>
</dbReference>
<dbReference type="Gene3D" id="3.50.50.60">
    <property type="entry name" value="FAD/NAD(P)-binding domain"/>
    <property type="match status" value="1"/>
</dbReference>
<evidence type="ECO:0000256" key="6">
    <source>
        <dbReference type="ARBA" id="ARBA00022630"/>
    </source>
</evidence>
<keyword evidence="7" id="KW-0319">Glycerol metabolism</keyword>
<organism evidence="15 18">
    <name type="scientific">Streptomyces radicis</name>
    <dbReference type="NCBI Taxonomy" id="1750517"/>
    <lineage>
        <taxon>Bacteria</taxon>
        <taxon>Bacillati</taxon>
        <taxon>Actinomycetota</taxon>
        <taxon>Actinomycetes</taxon>
        <taxon>Kitasatosporales</taxon>
        <taxon>Streptomycetaceae</taxon>
        <taxon>Streptomyces</taxon>
    </lineage>
</organism>
<dbReference type="PANTHER" id="PTHR11985:SF31">
    <property type="entry name" value="GLYCEROL-3-PHOSPHATE DEHYDROGENASE 2"/>
    <property type="match status" value="1"/>
</dbReference>
<dbReference type="InterPro" id="IPR000447">
    <property type="entry name" value="G3P_DH_FAD-dep"/>
</dbReference>
<keyword evidence="6 11" id="KW-0285">Flavoprotein</keyword>
<dbReference type="InterPro" id="IPR006076">
    <property type="entry name" value="FAD-dep_OxRdtase"/>
</dbReference>
<evidence type="ECO:0000256" key="1">
    <source>
        <dbReference type="ARBA" id="ARBA00001974"/>
    </source>
</evidence>
<dbReference type="Proteomes" id="UP000275024">
    <property type="component" value="Unassembled WGS sequence"/>
</dbReference>
<evidence type="ECO:0000313" key="17">
    <source>
        <dbReference type="Proteomes" id="UP000268652"/>
    </source>
</evidence>
<evidence type="ECO:0000256" key="8">
    <source>
        <dbReference type="ARBA" id="ARBA00022827"/>
    </source>
</evidence>
<dbReference type="EMBL" id="RBDX01000012">
    <property type="protein sequence ID" value="RKN08073.1"/>
    <property type="molecule type" value="Genomic_DNA"/>
</dbReference>
<evidence type="ECO:0000256" key="7">
    <source>
        <dbReference type="ARBA" id="ARBA00022798"/>
    </source>
</evidence>
<dbReference type="SUPFAM" id="SSF54373">
    <property type="entry name" value="FAD-linked reductases, C-terminal domain"/>
    <property type="match status" value="1"/>
</dbReference>
<dbReference type="PANTHER" id="PTHR11985">
    <property type="entry name" value="GLYCEROL-3-PHOSPHATE DEHYDROGENASE"/>
    <property type="match status" value="1"/>
</dbReference>
<gene>
    <name evidence="16" type="ORF">D7318_18105</name>
    <name evidence="15" type="ORF">D7319_16245</name>
</gene>
<dbReference type="GO" id="GO:0046168">
    <property type="term" value="P:glycerol-3-phosphate catabolic process"/>
    <property type="evidence" value="ECO:0007669"/>
    <property type="project" value="TreeGrafter"/>
</dbReference>
<comment type="catalytic activity">
    <reaction evidence="10 11">
        <text>a quinone + sn-glycerol 3-phosphate = dihydroxyacetone phosphate + a quinol</text>
        <dbReference type="Rhea" id="RHEA:18977"/>
        <dbReference type="ChEBI" id="CHEBI:24646"/>
        <dbReference type="ChEBI" id="CHEBI:57597"/>
        <dbReference type="ChEBI" id="CHEBI:57642"/>
        <dbReference type="ChEBI" id="CHEBI:132124"/>
        <dbReference type="EC" id="1.1.5.3"/>
    </reaction>
</comment>
<comment type="subcellular location">
    <subcellularLocation>
        <location evidence="2">Cytoplasm</location>
    </subcellularLocation>
</comment>
<dbReference type="InterPro" id="IPR038299">
    <property type="entry name" value="DAO_C_sf"/>
</dbReference>
<evidence type="ECO:0000256" key="9">
    <source>
        <dbReference type="ARBA" id="ARBA00023002"/>
    </source>
</evidence>
<dbReference type="OrthoDB" id="9766796at2"/>
<dbReference type="Pfam" id="PF01266">
    <property type="entry name" value="DAO"/>
    <property type="match status" value="1"/>
</dbReference>
<comment type="cofactor">
    <cofactor evidence="1 11">
        <name>FAD</name>
        <dbReference type="ChEBI" id="CHEBI:57692"/>
    </cofactor>
</comment>
<dbReference type="GO" id="GO:0006071">
    <property type="term" value="P:glycerol metabolic process"/>
    <property type="evidence" value="ECO:0007669"/>
    <property type="project" value="UniProtKB-KW"/>
</dbReference>
<comment type="caution">
    <text evidence="15">The sequence shown here is derived from an EMBL/GenBank/DDBJ whole genome shotgun (WGS) entry which is preliminary data.</text>
</comment>
<dbReference type="RefSeq" id="WP_120698169.1">
    <property type="nucleotide sequence ID" value="NZ_RBDX01000012.1"/>
</dbReference>
<keyword evidence="8" id="KW-0274">FAD</keyword>
<dbReference type="InterPro" id="IPR031656">
    <property type="entry name" value="DAO_C"/>
</dbReference>
<evidence type="ECO:0000256" key="4">
    <source>
        <dbReference type="ARBA" id="ARBA00013029"/>
    </source>
</evidence>
<dbReference type="PROSITE" id="PS00977">
    <property type="entry name" value="FAD_G3PDH_1"/>
    <property type="match status" value="1"/>
</dbReference>
<accession>A0A3A9W6N9</accession>
<dbReference type="GO" id="GO:0009331">
    <property type="term" value="C:glycerol-3-phosphate dehydrogenase (FAD) complex"/>
    <property type="evidence" value="ECO:0007669"/>
    <property type="project" value="UniProtKB-UniRule"/>
</dbReference>
<feature type="region of interest" description="Disordered" evidence="12">
    <location>
        <begin position="541"/>
        <end position="568"/>
    </location>
</feature>
<evidence type="ECO:0000256" key="10">
    <source>
        <dbReference type="ARBA" id="ARBA00049055"/>
    </source>
</evidence>
<dbReference type="Pfam" id="PF16901">
    <property type="entry name" value="DAO_C"/>
    <property type="match status" value="1"/>
</dbReference>
<keyword evidence="17" id="KW-1185">Reference proteome</keyword>
<evidence type="ECO:0000256" key="3">
    <source>
        <dbReference type="ARBA" id="ARBA00007330"/>
    </source>
</evidence>
<evidence type="ECO:0000256" key="11">
    <source>
        <dbReference type="RuleBase" id="RU361217"/>
    </source>
</evidence>
<dbReference type="GO" id="GO:0004368">
    <property type="term" value="F:glycerol-3-phosphate dehydrogenase (quinone) activity"/>
    <property type="evidence" value="ECO:0007669"/>
    <property type="project" value="UniProtKB-EC"/>
</dbReference>
<evidence type="ECO:0000256" key="2">
    <source>
        <dbReference type="ARBA" id="ARBA00004496"/>
    </source>
</evidence>
<evidence type="ECO:0000259" key="13">
    <source>
        <dbReference type="Pfam" id="PF01266"/>
    </source>
</evidence>
<dbReference type="EMBL" id="RBDY01000013">
    <property type="protein sequence ID" value="RKN20428.1"/>
    <property type="molecule type" value="Genomic_DNA"/>
</dbReference>
<feature type="domain" description="FAD dependent oxidoreductase" evidence="13">
    <location>
        <begin position="24"/>
        <end position="377"/>
    </location>
</feature>
<feature type="domain" description="Alpha-glycerophosphate oxidase C-terminal" evidence="14">
    <location>
        <begin position="404"/>
        <end position="528"/>
    </location>
</feature>
<protein>
    <recommendedName>
        <fullName evidence="4 11">Glycerol-3-phosphate dehydrogenase</fullName>
        <ecNumber evidence="4 11">1.1.5.3</ecNumber>
    </recommendedName>
</protein>
<name>A0A3A9W6N9_9ACTN</name>
<evidence type="ECO:0000256" key="12">
    <source>
        <dbReference type="SAM" id="MobiDB-lite"/>
    </source>
</evidence>
<dbReference type="InterPro" id="IPR036188">
    <property type="entry name" value="FAD/NAD-bd_sf"/>
</dbReference>
<evidence type="ECO:0000313" key="18">
    <source>
        <dbReference type="Proteomes" id="UP000275024"/>
    </source>
</evidence>
<dbReference type="FunFam" id="1.10.8.870:FF:000003">
    <property type="entry name" value="Glycerol-3-phosphate dehydrogenase"/>
    <property type="match status" value="1"/>
</dbReference>
<dbReference type="EC" id="1.1.5.3" evidence="4 11"/>
<dbReference type="AlphaFoldDB" id="A0A3A9W6N9"/>
<sequence length="568" mass="62216">MRTVALGPEQRTEALAGMSERELDVLVIGGGIVGAGTALDAVTRGLSTGLLEARDWASGTSSRSSKLIHGGLRYLEMLDFGLVREALKERGLLLDRIAPHLVRPVPFLYPLKHRAWERVYAGTGVAMYDLMARSSGRTGGLPHHRHLSRRGALRVAPALKKDALVGALQYYDAQMDDARYVATLVRTAAGFGAHVANRARVTEFLREGERVVGVRVRDLEENGTYEVRAKQVVNATGVWTDDTQAMIAERGQFHVRASKGIHLVVPKDRIHSATGLILRTETSVLFVIPWGRHWIIGTTDTAWDLDKAHPAASSADIDYLLDHINAVLAVPLTRDDVEGVYAGLRPLLAGESDATSKLSREHTVAHPVPGLVVVAGGKYTTYRVMAKDAVDAAVHGLDQRVAACCTEEVRLAGAEGFHALWNARARLATRVGLHEARVEHLLRRYGSLTEELLDLIAGDPRLGEPLPAADDYLKAEIVYACSHEGARHLEDVLTRRTRISIETFDRGTRSAHECAELMGGVLGWTPDQVEREVEHYRKRVEAERESQLQPDDQTADAARLGAPDTVPL</sequence>
<reference evidence="17 18" key="1">
    <citation type="submission" date="2018-09" db="EMBL/GenBank/DDBJ databases">
        <title>Streptomyces sp. nov. DS1-2, an endophytic actinomycete isolated from roots of Dendrobium scabrilingue.</title>
        <authorList>
            <person name="Kuncharoen N."/>
            <person name="Kudo T."/>
            <person name="Ohkuma M."/>
            <person name="Yuki M."/>
            <person name="Tanasupawat S."/>
        </authorList>
    </citation>
    <scope>NUCLEOTIDE SEQUENCE [LARGE SCALE GENOMIC DNA]</scope>
    <source>
        <strain evidence="15 18">AZ1-7</strain>
        <strain evidence="16 17">DS1-2</strain>
    </source>
</reference>